<name>A0A3M0SPF9_9CLOT</name>
<sequence>MREYTIGINEYNRLLLHIDKTFKNDIEKINIYKALVNGLKSYENRVINVRIEKIVQDILKNYYVSYCKRYGWYQLYVSNKCINFEIILAPREQESNKTRFKISYLEDKLKELEEKHKKDILNSKNVSEIVGKFNTALKYFREAERGLYDLPEWLSFSRF</sequence>
<reference evidence="2 3" key="1">
    <citation type="submission" date="2018-10" db="EMBL/GenBank/DDBJ databases">
        <title>Genome-centric metagenomics revealed C2 chemical producing, CO utilizing Clostridium with novel acetogenic gene cluster.</title>
        <authorList>
            <person name="Kang H."/>
            <person name="Park B."/>
            <person name="Choi I.G."/>
            <person name="Chang I.S."/>
        </authorList>
    </citation>
    <scope>NUCLEOTIDE SEQUENCE [LARGE SCALE GENOMIC DNA]</scope>
    <source>
        <strain evidence="2 3">H21-9</strain>
    </source>
</reference>
<dbReference type="Proteomes" id="UP000277999">
    <property type="component" value="Unassembled WGS sequence"/>
</dbReference>
<accession>A0A3M0SPF9</accession>
<evidence type="ECO:0000256" key="1">
    <source>
        <dbReference type="SAM" id="Coils"/>
    </source>
</evidence>
<keyword evidence="1" id="KW-0175">Coiled coil</keyword>
<evidence type="ECO:0000313" key="2">
    <source>
        <dbReference type="EMBL" id="RMD00246.1"/>
    </source>
</evidence>
<comment type="caution">
    <text evidence="2">The sequence shown here is derived from an EMBL/GenBank/DDBJ whole genome shotgun (WGS) entry which is preliminary data.</text>
</comment>
<gene>
    <name evidence="2" type="ORF">D9O40_10470</name>
</gene>
<proteinExistence type="predicted"/>
<dbReference type="RefSeq" id="WP_122059207.1">
    <property type="nucleotide sequence ID" value="NZ_RFAQ01000030.1"/>
</dbReference>
<dbReference type="EMBL" id="RFAQ01000030">
    <property type="protein sequence ID" value="RMD00246.1"/>
    <property type="molecule type" value="Genomic_DNA"/>
</dbReference>
<feature type="coiled-coil region" evidence="1">
    <location>
        <begin position="95"/>
        <end position="122"/>
    </location>
</feature>
<protein>
    <submittedName>
        <fullName evidence="2">Uncharacterized protein</fullName>
    </submittedName>
</protein>
<evidence type="ECO:0000313" key="3">
    <source>
        <dbReference type="Proteomes" id="UP000277999"/>
    </source>
</evidence>
<organism evidence="2 3">
    <name type="scientific">Clostridium autoethanogenum</name>
    <dbReference type="NCBI Taxonomy" id="84023"/>
    <lineage>
        <taxon>Bacteria</taxon>
        <taxon>Bacillati</taxon>
        <taxon>Bacillota</taxon>
        <taxon>Clostridia</taxon>
        <taxon>Eubacteriales</taxon>
        <taxon>Clostridiaceae</taxon>
        <taxon>Clostridium</taxon>
    </lineage>
</organism>
<dbReference type="AlphaFoldDB" id="A0A3M0SPF9"/>